<evidence type="ECO:0000313" key="2">
    <source>
        <dbReference type="EMBL" id="GGY26052.1"/>
    </source>
</evidence>
<gene>
    <name evidence="2" type="ORF">GCM10008098_18720</name>
</gene>
<sequence>MPVSETEMLWGALLFELSVPTTAIVVMLRAPRLRKFVIVVLGAVTPLLLLYGAVVVAFLLNPDKGNIFAFYAMWVMSFFAYAAILLGGIALAFVPRPSNLYARFSLGLRLRRFLMRCSTSSPSGVAWPNYSCMDSSCN</sequence>
<accession>A0ABQ2ZXS7</accession>
<keyword evidence="1" id="KW-1133">Transmembrane helix</keyword>
<reference evidence="3" key="1">
    <citation type="journal article" date="2019" name="Int. J. Syst. Evol. Microbiol.">
        <title>The Global Catalogue of Microorganisms (GCM) 10K type strain sequencing project: providing services to taxonomists for standard genome sequencing and annotation.</title>
        <authorList>
            <consortium name="The Broad Institute Genomics Platform"/>
            <consortium name="The Broad Institute Genome Sequencing Center for Infectious Disease"/>
            <person name="Wu L."/>
            <person name="Ma J."/>
        </authorList>
    </citation>
    <scope>NUCLEOTIDE SEQUENCE [LARGE SCALE GENOMIC DNA]</scope>
    <source>
        <strain evidence="3">KCTC 22232</strain>
    </source>
</reference>
<protein>
    <submittedName>
        <fullName evidence="2">Uncharacterized protein</fullName>
    </submittedName>
</protein>
<feature type="transmembrane region" description="Helical" evidence="1">
    <location>
        <begin position="37"/>
        <end position="59"/>
    </location>
</feature>
<dbReference type="EMBL" id="BMXT01000002">
    <property type="protein sequence ID" value="GGY26052.1"/>
    <property type="molecule type" value="Genomic_DNA"/>
</dbReference>
<feature type="transmembrane region" description="Helical" evidence="1">
    <location>
        <begin position="12"/>
        <end position="30"/>
    </location>
</feature>
<evidence type="ECO:0000313" key="3">
    <source>
        <dbReference type="Proteomes" id="UP000621898"/>
    </source>
</evidence>
<organism evidence="2 3">
    <name type="scientific">Rhodanobacter panaciterrae</name>
    <dbReference type="NCBI Taxonomy" id="490572"/>
    <lineage>
        <taxon>Bacteria</taxon>
        <taxon>Pseudomonadati</taxon>
        <taxon>Pseudomonadota</taxon>
        <taxon>Gammaproteobacteria</taxon>
        <taxon>Lysobacterales</taxon>
        <taxon>Rhodanobacteraceae</taxon>
        <taxon>Rhodanobacter</taxon>
    </lineage>
</organism>
<keyword evidence="3" id="KW-1185">Reference proteome</keyword>
<feature type="transmembrane region" description="Helical" evidence="1">
    <location>
        <begin position="71"/>
        <end position="94"/>
    </location>
</feature>
<name>A0ABQ2ZXS7_9GAMM</name>
<dbReference type="RefSeq" id="WP_189440975.1">
    <property type="nucleotide sequence ID" value="NZ_BMXT01000002.1"/>
</dbReference>
<keyword evidence="1" id="KW-0812">Transmembrane</keyword>
<comment type="caution">
    <text evidence="2">The sequence shown here is derived from an EMBL/GenBank/DDBJ whole genome shotgun (WGS) entry which is preliminary data.</text>
</comment>
<proteinExistence type="predicted"/>
<evidence type="ECO:0000256" key="1">
    <source>
        <dbReference type="SAM" id="Phobius"/>
    </source>
</evidence>
<keyword evidence="1" id="KW-0472">Membrane</keyword>
<dbReference type="Proteomes" id="UP000621898">
    <property type="component" value="Unassembled WGS sequence"/>
</dbReference>